<gene>
    <name evidence="3" type="ORF">QBC41DRAFT_344538</name>
</gene>
<accession>A0AA40DEP8</accession>
<dbReference type="PANTHER" id="PTHR16861:SF4">
    <property type="entry name" value="SH3 DOMAIN PROTEIN (AFU_ORTHOLOGUE AFUA_1G13610)"/>
    <property type="match status" value="1"/>
</dbReference>
<sequence length="380" mass="40121">MATGEFASPANPTPGDPAQATTTVPGLAIDSSQTTTSLDGLAASIRTGPTTSFIRFASTTSIGATCSDARDTAGVTGYFRCNDDDTPRSANSACCPAGYGCAEDRCIVPSPSTKVDLVGTCAGLYGYGACHEDVGGGCCPTRYACLSGGCMLTDKVQKVFTSWITTTTFDGTSTEMTVIDYLYPTSVDVSLTRLFQTSPTSSTNPPAGASTTSSVPPDLETEIRSALGTGAIAGIVVSCVAVAVMGVAGLFFFLRRQRRRRLEGQDDSDSQTTSVTTELAEKSEKSPSILELAEKSDVYEVGTHSLPQRVYEADTERHKVEMPCNDVKTEAWELEDTSYTPRSKFPPSNGMSAKENDSYGPAKTDVNITITTRSSADTER</sequence>
<evidence type="ECO:0000256" key="1">
    <source>
        <dbReference type="SAM" id="MobiDB-lite"/>
    </source>
</evidence>
<proteinExistence type="predicted"/>
<feature type="region of interest" description="Disordered" evidence="1">
    <location>
        <begin position="262"/>
        <end position="290"/>
    </location>
</feature>
<feature type="region of interest" description="Disordered" evidence="1">
    <location>
        <begin position="333"/>
        <end position="380"/>
    </location>
</feature>
<keyword evidence="4" id="KW-1185">Reference proteome</keyword>
<feature type="compositionally biased region" description="Polar residues" evidence="1">
    <location>
        <begin position="197"/>
        <end position="215"/>
    </location>
</feature>
<name>A0AA40DEP8_9PEZI</name>
<reference evidence="3" key="1">
    <citation type="submission" date="2023-06" db="EMBL/GenBank/DDBJ databases">
        <title>Genome-scale phylogeny and comparative genomics of the fungal order Sordariales.</title>
        <authorList>
            <consortium name="Lawrence Berkeley National Laboratory"/>
            <person name="Hensen N."/>
            <person name="Bonometti L."/>
            <person name="Westerberg I."/>
            <person name="Brannstrom I.O."/>
            <person name="Guillou S."/>
            <person name="Cros-Aarteil S."/>
            <person name="Calhoun S."/>
            <person name="Haridas S."/>
            <person name="Kuo A."/>
            <person name="Mondo S."/>
            <person name="Pangilinan J."/>
            <person name="Riley R."/>
            <person name="Labutti K."/>
            <person name="Andreopoulos B."/>
            <person name="Lipzen A."/>
            <person name="Chen C."/>
            <person name="Yanf M."/>
            <person name="Daum C."/>
            <person name="Ng V."/>
            <person name="Clum A."/>
            <person name="Steindorff A."/>
            <person name="Ohm R."/>
            <person name="Martin F."/>
            <person name="Silar P."/>
            <person name="Natvig D."/>
            <person name="Lalanne C."/>
            <person name="Gautier V."/>
            <person name="Ament-Velasquez S.L."/>
            <person name="Kruys A."/>
            <person name="Hutchinson M.I."/>
            <person name="Powell A.J."/>
            <person name="Barry K."/>
            <person name="Miller A.N."/>
            <person name="Grigoriev I.V."/>
            <person name="Debuchy R."/>
            <person name="Gladieux P."/>
            <person name="Thoren M.H."/>
            <person name="Johannesson H."/>
        </authorList>
    </citation>
    <scope>NUCLEOTIDE SEQUENCE</scope>
    <source>
        <strain evidence="3">CBS 307.81</strain>
    </source>
</reference>
<feature type="region of interest" description="Disordered" evidence="1">
    <location>
        <begin position="197"/>
        <end position="218"/>
    </location>
</feature>
<feature type="transmembrane region" description="Helical" evidence="2">
    <location>
        <begin position="231"/>
        <end position="254"/>
    </location>
</feature>
<feature type="region of interest" description="Disordered" evidence="1">
    <location>
        <begin position="1"/>
        <end position="23"/>
    </location>
</feature>
<organism evidence="3 4">
    <name type="scientific">Cercophora samala</name>
    <dbReference type="NCBI Taxonomy" id="330535"/>
    <lineage>
        <taxon>Eukaryota</taxon>
        <taxon>Fungi</taxon>
        <taxon>Dikarya</taxon>
        <taxon>Ascomycota</taxon>
        <taxon>Pezizomycotina</taxon>
        <taxon>Sordariomycetes</taxon>
        <taxon>Sordariomycetidae</taxon>
        <taxon>Sordariales</taxon>
        <taxon>Lasiosphaeriaceae</taxon>
        <taxon>Cercophora</taxon>
    </lineage>
</organism>
<keyword evidence="2" id="KW-0472">Membrane</keyword>
<evidence type="ECO:0000313" key="3">
    <source>
        <dbReference type="EMBL" id="KAK0671495.1"/>
    </source>
</evidence>
<protein>
    <submittedName>
        <fullName evidence="3">Uncharacterized protein</fullName>
    </submittedName>
</protein>
<keyword evidence="2" id="KW-0812">Transmembrane</keyword>
<dbReference type="AlphaFoldDB" id="A0AA40DEP8"/>
<feature type="compositionally biased region" description="Polar residues" evidence="1">
    <location>
        <begin position="366"/>
        <end position="380"/>
    </location>
</feature>
<dbReference type="Proteomes" id="UP001174997">
    <property type="component" value="Unassembled WGS sequence"/>
</dbReference>
<comment type="caution">
    <text evidence="3">The sequence shown here is derived from an EMBL/GenBank/DDBJ whole genome shotgun (WGS) entry which is preliminary data.</text>
</comment>
<dbReference type="EMBL" id="JAULSY010000020">
    <property type="protein sequence ID" value="KAK0671495.1"/>
    <property type="molecule type" value="Genomic_DNA"/>
</dbReference>
<evidence type="ECO:0000256" key="2">
    <source>
        <dbReference type="SAM" id="Phobius"/>
    </source>
</evidence>
<dbReference type="PANTHER" id="PTHR16861">
    <property type="entry name" value="GLYCOPROTEIN 38"/>
    <property type="match status" value="1"/>
</dbReference>
<evidence type="ECO:0000313" key="4">
    <source>
        <dbReference type="Proteomes" id="UP001174997"/>
    </source>
</evidence>
<keyword evidence="2" id="KW-1133">Transmembrane helix</keyword>